<dbReference type="PIRSF" id="PIRSF010631">
    <property type="entry name" value="A-rhamnsds"/>
    <property type="match status" value="1"/>
</dbReference>
<sequence>MVGGQEQVGVWKAGWIRRGWGEGAPLLRKSFDLDKGVSRATAHVTALGVCELRLNGRKVGEDHLLPGWTDYRKRVYFHSYDVTERLHEGGNVLGGIVAPGWFAGYFGPFGDKGYYGHDAWFSVELVIEYLDGSSASICSDSSWKSVEGPILEADLLMGETYDARKEIDGWDRPGFDDAGWFPVSLLDAHERLPETIESYPGKPVHTVAELPAIGRSEPKPGTYVFNLGQNMVGVARLKIDVPAGTEVVMKHGEMLNPDGTVYTENLRSAKAIDRYIAKGGGEEVWQPRFTFHGFQYVEVSGLPSKPEPDAVTGVAWMSALQETSTFECSNEKVNQLFSNIRWGFRGNYIDVPTDCPQRDERLGWTGDTQMFIRSATYLADIRPFYEKWLVDLHDAQHANGGYPDMAPFMGRLGFASAAWADAGIICPYVLWQAYGATGFIRPWWTQMKKFMELIGSDDNRHNGPDAESYGDWLHFNSETPTRLIGLAYRAYDAQLMAEMAAALDAADDVAHFMNEARRGKALFRDALFEGAEIAVKTQTACALSIAMDLLDGDDLEKAKQGLVQSLEEHNGYLSTGFVGTGYLCPALTKAGRPDLAVQLLLNEEHPSWLYAVNQGATTIWERWNSWTEENGFGDVGMNSFNHYAFGSVCEWMFESLAGIKPGAPGFQTLEVAPCLTDRFDFVKASFDSLQGRVSIHWKKADAGFEIELETPVPATARLPFLTERVPAGRHLFKVLPDDEETCLLNSVAPQAILA</sequence>
<dbReference type="Pfam" id="PF17389">
    <property type="entry name" value="Bac_rhamnosid6H"/>
    <property type="match status" value="1"/>
</dbReference>
<dbReference type="Gene3D" id="1.50.10.10">
    <property type="match status" value="1"/>
</dbReference>
<dbReference type="PANTHER" id="PTHR33307:SF6">
    <property type="entry name" value="ALPHA-RHAMNOSIDASE (EUROFUNG)-RELATED"/>
    <property type="match status" value="1"/>
</dbReference>
<dbReference type="GO" id="GO:0005975">
    <property type="term" value="P:carbohydrate metabolic process"/>
    <property type="evidence" value="ECO:0007669"/>
    <property type="project" value="InterPro"/>
</dbReference>
<dbReference type="EC" id="3.2.1.40" evidence="2"/>
<dbReference type="GO" id="GO:0030596">
    <property type="term" value="F:alpha-L-rhamnosidase activity"/>
    <property type="evidence" value="ECO:0007669"/>
    <property type="project" value="UniProtKB-EC"/>
</dbReference>
<dbReference type="InterPro" id="IPR035398">
    <property type="entry name" value="Bac_rhamnosid_C"/>
</dbReference>
<reference evidence="8 9" key="1">
    <citation type="submission" date="2019-04" db="EMBL/GenBank/DDBJ databases">
        <authorList>
            <person name="Van Vliet M D."/>
        </authorList>
    </citation>
    <scope>NUCLEOTIDE SEQUENCE [LARGE SCALE GENOMIC DNA]</scope>
    <source>
        <strain evidence="8 9">F1</strain>
    </source>
</reference>
<accession>A0A6C2TVU9</accession>
<dbReference type="Pfam" id="PF08531">
    <property type="entry name" value="Bac_rhamnosid_N"/>
    <property type="match status" value="1"/>
</dbReference>
<feature type="domain" description="Alpha-L-rhamnosidase six-hairpin glycosidase" evidence="6">
    <location>
        <begin position="322"/>
        <end position="655"/>
    </location>
</feature>
<protein>
    <recommendedName>
        <fullName evidence="2">alpha-L-rhamnosidase</fullName>
        <ecNumber evidence="2">3.2.1.40</ecNumber>
    </recommendedName>
</protein>
<dbReference type="Pfam" id="PF05592">
    <property type="entry name" value="Bac_rhamnosid"/>
    <property type="match status" value="1"/>
</dbReference>
<evidence type="ECO:0000259" key="7">
    <source>
        <dbReference type="Pfam" id="PF17390"/>
    </source>
</evidence>
<dbReference type="InterPro" id="IPR035396">
    <property type="entry name" value="Bac_rhamnosid6H"/>
</dbReference>
<dbReference type="InterPro" id="IPR016007">
    <property type="entry name" value="Alpha_rhamnosid"/>
</dbReference>
<keyword evidence="9" id="KW-1185">Reference proteome</keyword>
<evidence type="ECO:0000313" key="9">
    <source>
        <dbReference type="Proteomes" id="UP000366872"/>
    </source>
</evidence>
<evidence type="ECO:0000259" key="6">
    <source>
        <dbReference type="Pfam" id="PF17389"/>
    </source>
</evidence>
<feature type="domain" description="Bacterial alpha-L-rhamnosidase N-terminal" evidence="5">
    <location>
        <begin position="36"/>
        <end position="191"/>
    </location>
</feature>
<feature type="domain" description="Alpha-L-rhamnosidase concanavalin-like" evidence="4">
    <location>
        <begin position="219"/>
        <end position="314"/>
    </location>
</feature>
<dbReference type="PANTHER" id="PTHR33307">
    <property type="entry name" value="ALPHA-RHAMNOSIDASE (EUROFUNG)"/>
    <property type="match status" value="1"/>
</dbReference>
<evidence type="ECO:0000256" key="2">
    <source>
        <dbReference type="ARBA" id="ARBA00012652"/>
    </source>
</evidence>
<dbReference type="InterPro" id="IPR012341">
    <property type="entry name" value="6hp_glycosidase-like_sf"/>
</dbReference>
<gene>
    <name evidence="8" type="ORF">PDESU_00005</name>
</gene>
<name>A0A6C2TVU9_PONDE</name>
<dbReference type="Pfam" id="PF17390">
    <property type="entry name" value="Bac_rhamnosid_C"/>
    <property type="match status" value="1"/>
</dbReference>
<dbReference type="InterPro" id="IPR013737">
    <property type="entry name" value="Bac_rhamnosid_N"/>
</dbReference>
<keyword evidence="3" id="KW-0378">Hydrolase</keyword>
<evidence type="ECO:0000259" key="4">
    <source>
        <dbReference type="Pfam" id="PF05592"/>
    </source>
</evidence>
<proteinExistence type="predicted"/>
<evidence type="ECO:0000256" key="1">
    <source>
        <dbReference type="ARBA" id="ARBA00001445"/>
    </source>
</evidence>
<dbReference type="Proteomes" id="UP000366872">
    <property type="component" value="Unassembled WGS sequence"/>
</dbReference>
<evidence type="ECO:0000259" key="5">
    <source>
        <dbReference type="Pfam" id="PF08531"/>
    </source>
</evidence>
<dbReference type="Gene3D" id="2.60.120.260">
    <property type="entry name" value="Galactose-binding domain-like"/>
    <property type="match status" value="2"/>
</dbReference>
<dbReference type="InterPro" id="IPR008928">
    <property type="entry name" value="6-hairpin_glycosidase_sf"/>
</dbReference>
<dbReference type="InterPro" id="IPR008902">
    <property type="entry name" value="Rhamnosid_concanavalin"/>
</dbReference>
<dbReference type="SUPFAM" id="SSF48208">
    <property type="entry name" value="Six-hairpin glycosidases"/>
    <property type="match status" value="1"/>
</dbReference>
<dbReference type="AlphaFoldDB" id="A0A6C2TVU9"/>
<evidence type="ECO:0000313" key="8">
    <source>
        <dbReference type="EMBL" id="VGO11461.1"/>
    </source>
</evidence>
<comment type="catalytic activity">
    <reaction evidence="1">
        <text>Hydrolysis of terminal non-reducing alpha-L-rhamnose residues in alpha-L-rhamnosides.</text>
        <dbReference type="EC" id="3.2.1.40"/>
    </reaction>
</comment>
<feature type="domain" description="Alpha-L-rhamnosidase C-terminal" evidence="7">
    <location>
        <begin position="658"/>
        <end position="719"/>
    </location>
</feature>
<evidence type="ECO:0000256" key="3">
    <source>
        <dbReference type="ARBA" id="ARBA00022801"/>
    </source>
</evidence>
<organism evidence="8 9">
    <name type="scientific">Pontiella desulfatans</name>
    <dbReference type="NCBI Taxonomy" id="2750659"/>
    <lineage>
        <taxon>Bacteria</taxon>
        <taxon>Pseudomonadati</taxon>
        <taxon>Kiritimatiellota</taxon>
        <taxon>Kiritimatiellia</taxon>
        <taxon>Kiritimatiellales</taxon>
        <taxon>Pontiellaceae</taxon>
        <taxon>Pontiella</taxon>
    </lineage>
</organism>
<dbReference type="RefSeq" id="WP_136077216.1">
    <property type="nucleotide sequence ID" value="NZ_CAAHFG010000001.1"/>
</dbReference>
<dbReference type="EMBL" id="CAAHFG010000001">
    <property type="protein sequence ID" value="VGO11461.1"/>
    <property type="molecule type" value="Genomic_DNA"/>
</dbReference>
<dbReference type="Gene3D" id="2.60.420.10">
    <property type="entry name" value="Maltose phosphorylase, domain 3"/>
    <property type="match status" value="1"/>
</dbReference>